<proteinExistence type="predicted"/>
<organism evidence="1 2">
    <name type="scientific">Streptomyces caledonius</name>
    <dbReference type="NCBI Taxonomy" id="3134107"/>
    <lineage>
        <taxon>Bacteria</taxon>
        <taxon>Bacillati</taxon>
        <taxon>Actinomycetota</taxon>
        <taxon>Actinomycetes</taxon>
        <taxon>Kitasatosporales</taxon>
        <taxon>Streptomycetaceae</taxon>
        <taxon>Streptomyces</taxon>
    </lineage>
</organism>
<evidence type="ECO:0000313" key="2">
    <source>
        <dbReference type="Proteomes" id="UP001382904"/>
    </source>
</evidence>
<gene>
    <name evidence="1" type="ORF">WKI68_30150</name>
</gene>
<reference evidence="1 2" key="1">
    <citation type="submission" date="2024-03" db="EMBL/GenBank/DDBJ databases">
        <title>Novel Streptomyces species of biotechnological and ecological value are a feature of Machair soil.</title>
        <authorList>
            <person name="Prole J.R."/>
            <person name="Goodfellow M."/>
            <person name="Allenby N."/>
            <person name="Ward A.C."/>
        </authorList>
    </citation>
    <scope>NUCLEOTIDE SEQUENCE [LARGE SCALE GENOMIC DNA]</scope>
    <source>
        <strain evidence="1 2">MS1.HAVA.3</strain>
    </source>
</reference>
<protein>
    <submittedName>
        <fullName evidence="1">Uncharacterized protein</fullName>
    </submittedName>
</protein>
<evidence type="ECO:0000313" key="1">
    <source>
        <dbReference type="EMBL" id="MEJ8644421.1"/>
    </source>
</evidence>
<sequence length="114" mass="12290">MKSVVADTTAACNCHAKENICPSCKGEGWTSPLPEGGRRRDRTGRCAACAGLGGHHLPHASTCPVMKEHSGLPYYAPQLISDDGKITFYSTGDAFADPDKRRRLAELLFGPHLH</sequence>
<accession>A0ABU8UA72</accession>
<name>A0ABU8UA72_9ACTN</name>
<comment type="caution">
    <text evidence="1">The sequence shown here is derived from an EMBL/GenBank/DDBJ whole genome shotgun (WGS) entry which is preliminary data.</text>
</comment>
<keyword evidence="2" id="KW-1185">Reference proteome</keyword>
<dbReference type="Proteomes" id="UP001382904">
    <property type="component" value="Unassembled WGS sequence"/>
</dbReference>
<dbReference type="EMBL" id="JBBKAM010000002">
    <property type="protein sequence ID" value="MEJ8644421.1"/>
    <property type="molecule type" value="Genomic_DNA"/>
</dbReference>